<organism evidence="6 7">
    <name type="scientific">Paenibacillus zeirhizosphaerae</name>
    <dbReference type="NCBI Taxonomy" id="2987519"/>
    <lineage>
        <taxon>Bacteria</taxon>
        <taxon>Bacillati</taxon>
        <taxon>Bacillota</taxon>
        <taxon>Bacilli</taxon>
        <taxon>Bacillales</taxon>
        <taxon>Paenibacillaceae</taxon>
        <taxon>Paenibacillus</taxon>
    </lineage>
</organism>
<evidence type="ECO:0000313" key="7">
    <source>
        <dbReference type="Proteomes" id="UP001241848"/>
    </source>
</evidence>
<evidence type="ECO:0000259" key="5">
    <source>
        <dbReference type="PROSITE" id="PS50937"/>
    </source>
</evidence>
<evidence type="ECO:0000256" key="1">
    <source>
        <dbReference type="ARBA" id="ARBA00022491"/>
    </source>
</evidence>
<dbReference type="Proteomes" id="UP001241848">
    <property type="component" value="Unassembled WGS sequence"/>
</dbReference>
<accession>A0ABT9FMQ2</accession>
<dbReference type="InterPro" id="IPR009061">
    <property type="entry name" value="DNA-bd_dom_put_sf"/>
</dbReference>
<dbReference type="SMART" id="SM00422">
    <property type="entry name" value="HTH_MERR"/>
    <property type="match status" value="1"/>
</dbReference>
<dbReference type="InterPro" id="IPR047057">
    <property type="entry name" value="MerR_fam"/>
</dbReference>
<dbReference type="CDD" id="cd01107">
    <property type="entry name" value="HTH_BmrR"/>
    <property type="match status" value="1"/>
</dbReference>
<dbReference type="RefSeq" id="WP_305753467.1">
    <property type="nucleotide sequence ID" value="NZ_JAPCKK010000006.1"/>
</dbReference>
<name>A0ABT9FMQ2_9BACL</name>
<dbReference type="InterPro" id="IPR000551">
    <property type="entry name" value="MerR-type_HTH_dom"/>
</dbReference>
<evidence type="ECO:0000256" key="2">
    <source>
        <dbReference type="ARBA" id="ARBA00023015"/>
    </source>
</evidence>
<feature type="domain" description="HTH merR-type" evidence="5">
    <location>
        <begin position="1"/>
        <end position="71"/>
    </location>
</feature>
<dbReference type="Gene3D" id="3.20.80.10">
    <property type="entry name" value="Regulatory factor, effector binding domain"/>
    <property type="match status" value="1"/>
</dbReference>
<evidence type="ECO:0000256" key="4">
    <source>
        <dbReference type="ARBA" id="ARBA00023163"/>
    </source>
</evidence>
<dbReference type="PROSITE" id="PS50937">
    <property type="entry name" value="HTH_MERR_2"/>
    <property type="match status" value="1"/>
</dbReference>
<keyword evidence="1" id="KW-0678">Repressor</keyword>
<dbReference type="PANTHER" id="PTHR30204">
    <property type="entry name" value="REDOX-CYCLING DRUG-SENSING TRANSCRIPTIONAL ACTIVATOR SOXR"/>
    <property type="match status" value="1"/>
</dbReference>
<keyword evidence="2" id="KW-0805">Transcription regulation</keyword>
<evidence type="ECO:0000256" key="3">
    <source>
        <dbReference type="ARBA" id="ARBA00023125"/>
    </source>
</evidence>
<sequence>MFKISDFSKLSQVPVKTLRFYDQLELFKPAYTDKHNGYRYYTSDQLLLLHRILAFKDLGFTLEQIKQLLHDNVTPAEMRGMFRLRQAEVQSLIQSEIERLKRIELRLELIERGGLPHHEVLVKKIDSFMVASMKETTSRACIPGLFEEIDWYLRRNGVPIYVPHMVVWHNCPECESSINLEVACPIPQPLPDTDRFKTRMLSEITVASVTHISRPDKDTPVSIDLGSWIEKKGYRISTDLPSRELYLAPQEGSESQYVTESQMPIMFGCQEG</sequence>
<dbReference type="Gene3D" id="1.10.1660.10">
    <property type="match status" value="1"/>
</dbReference>
<dbReference type="SUPFAM" id="SSF46955">
    <property type="entry name" value="Putative DNA-binding domain"/>
    <property type="match status" value="1"/>
</dbReference>
<dbReference type="PANTHER" id="PTHR30204:SF69">
    <property type="entry name" value="MERR-FAMILY TRANSCRIPTIONAL REGULATOR"/>
    <property type="match status" value="1"/>
</dbReference>
<protein>
    <submittedName>
        <fullName evidence="6">MerR family transcriptional regulator</fullName>
    </submittedName>
</protein>
<dbReference type="SUPFAM" id="SSF55136">
    <property type="entry name" value="Probable bacterial effector-binding domain"/>
    <property type="match status" value="1"/>
</dbReference>
<dbReference type="Pfam" id="PF06445">
    <property type="entry name" value="GyrI-like"/>
    <property type="match status" value="1"/>
</dbReference>
<dbReference type="EMBL" id="JAPCKK010000006">
    <property type="protein sequence ID" value="MDP4095831.1"/>
    <property type="molecule type" value="Genomic_DNA"/>
</dbReference>
<dbReference type="Pfam" id="PF13411">
    <property type="entry name" value="MerR_1"/>
    <property type="match status" value="1"/>
</dbReference>
<reference evidence="6 7" key="1">
    <citation type="submission" date="2022-10" db="EMBL/GenBank/DDBJ databases">
        <title>Paenibacillus description and whole genome data of maize root bacterial community.</title>
        <authorList>
            <person name="Marton D."/>
            <person name="Farkas M."/>
            <person name="Cserhati M."/>
        </authorList>
    </citation>
    <scope>NUCLEOTIDE SEQUENCE [LARGE SCALE GENOMIC DNA]</scope>
    <source>
        <strain evidence="6 7">P96</strain>
    </source>
</reference>
<dbReference type="SMART" id="SM00871">
    <property type="entry name" value="AraC_E_bind"/>
    <property type="match status" value="1"/>
</dbReference>
<dbReference type="InterPro" id="IPR011256">
    <property type="entry name" value="Reg_factor_effector_dom_sf"/>
</dbReference>
<keyword evidence="4" id="KW-0804">Transcription</keyword>
<evidence type="ECO:0000313" key="6">
    <source>
        <dbReference type="EMBL" id="MDP4095831.1"/>
    </source>
</evidence>
<keyword evidence="3" id="KW-0238">DNA-binding</keyword>
<gene>
    <name evidence="6" type="ORF">OIN60_03375</name>
</gene>
<dbReference type="InterPro" id="IPR029442">
    <property type="entry name" value="GyrI-like"/>
</dbReference>
<dbReference type="InterPro" id="IPR010499">
    <property type="entry name" value="AraC_E-bd"/>
</dbReference>
<comment type="caution">
    <text evidence="6">The sequence shown here is derived from an EMBL/GenBank/DDBJ whole genome shotgun (WGS) entry which is preliminary data.</text>
</comment>
<proteinExistence type="predicted"/>
<keyword evidence="7" id="KW-1185">Reference proteome</keyword>